<evidence type="ECO:0000256" key="2">
    <source>
        <dbReference type="PROSITE-ProRule" id="PRU00708"/>
    </source>
</evidence>
<accession>A0A0K9P743</accession>
<evidence type="ECO:0000259" key="3">
    <source>
        <dbReference type="Pfam" id="PF14432"/>
    </source>
</evidence>
<proteinExistence type="predicted"/>
<sequence length="650" mass="72869">MQLPVKIVFLQTLHRNPSHLPCYTPLFQFITSESGGGGRIGIGTGNSDASLLRQTRQLHCQLLLRGFDAKLIPSFLLSRIIAAYSSLQDLNSATLLFSSIKISVADTIVFNALIRGHARFGSPETTLQLFRAMHVNNIHPDHFTFPFILKSCISLQSLDLGRSVHSLCLILGLHRDLYVGTSVMDMYVKLGEIRSGQYLFDSISMKDVSSWNVLIAGYLSIGSCERASDLFDKMTVRNVVSWTAMISGLAQNGMADRAISLFHAMEEQGVRPNWITIVSVLPACGQIASLEHGKKIHRHATSLTLDGIPAVQIALLSMYGRCGSLIDARRCFDRVTSEEGMDRRDLVVCYNTMIAAYGWNGRGVDVESCFEEMIGRGLEPDAVTFVSLLSGLTHSGLVEQGYRYFKRMRSFYHVEPSMEHYSCVVDLLGRCGRLEEAKAIIDGMPMEAGASVWGALLGGCSSERNLAIGEIAAERLFEMEAYNSGNYVLLSNMYAEVGRFERVEELRRKLRENEILKNPGCSWMEVKGKCYLFTSCSPSPFVCESTLEKMLKKMKEAGYVADTRLCLHDVSEEEKEHSVIRHSEKLALAFGIMKCESRDKLRVTKNLRICVDCHNFSKLISQVYDREIVIRDVNRFHHFSQGSCSCHDYW</sequence>
<dbReference type="OrthoDB" id="185373at2759"/>
<dbReference type="Pfam" id="PF20431">
    <property type="entry name" value="E_motif"/>
    <property type="match status" value="1"/>
</dbReference>
<dbReference type="Pfam" id="PF14432">
    <property type="entry name" value="DYW_deaminase"/>
    <property type="match status" value="1"/>
</dbReference>
<dbReference type="Proteomes" id="UP000036987">
    <property type="component" value="Unassembled WGS sequence"/>
</dbReference>
<evidence type="ECO:0000313" key="4">
    <source>
        <dbReference type="EMBL" id="KMZ64814.1"/>
    </source>
</evidence>
<evidence type="ECO:0000313" key="5">
    <source>
        <dbReference type="Proteomes" id="UP000036987"/>
    </source>
</evidence>
<dbReference type="InterPro" id="IPR032867">
    <property type="entry name" value="DYW_dom"/>
</dbReference>
<gene>
    <name evidence="4" type="ORF">ZOSMA_34G00940</name>
</gene>
<dbReference type="InterPro" id="IPR011990">
    <property type="entry name" value="TPR-like_helical_dom_sf"/>
</dbReference>
<feature type="repeat" description="PPR" evidence="2">
    <location>
        <begin position="346"/>
        <end position="380"/>
    </location>
</feature>
<dbReference type="InterPro" id="IPR046960">
    <property type="entry name" value="PPR_At4g14850-like_plant"/>
</dbReference>
<dbReference type="Gene3D" id="1.25.40.10">
    <property type="entry name" value="Tetratricopeptide repeat domain"/>
    <property type="match status" value="3"/>
</dbReference>
<evidence type="ECO:0000256" key="1">
    <source>
        <dbReference type="ARBA" id="ARBA00022737"/>
    </source>
</evidence>
<dbReference type="OMA" id="GIMKCES"/>
<dbReference type="NCBIfam" id="TIGR00756">
    <property type="entry name" value="PPR"/>
    <property type="match status" value="4"/>
</dbReference>
<dbReference type="EMBL" id="LFYR01001099">
    <property type="protein sequence ID" value="KMZ64814.1"/>
    <property type="molecule type" value="Genomic_DNA"/>
</dbReference>
<dbReference type="InterPro" id="IPR046848">
    <property type="entry name" value="E_motif"/>
</dbReference>
<dbReference type="Pfam" id="PF01535">
    <property type="entry name" value="PPR"/>
    <property type="match status" value="1"/>
</dbReference>
<dbReference type="PROSITE" id="PS51375">
    <property type="entry name" value="PPR"/>
    <property type="match status" value="5"/>
</dbReference>
<feature type="domain" description="DYW" evidence="3">
    <location>
        <begin position="558"/>
        <end position="650"/>
    </location>
</feature>
<reference evidence="5" key="1">
    <citation type="journal article" date="2016" name="Nature">
        <title>The genome of the seagrass Zostera marina reveals angiosperm adaptation to the sea.</title>
        <authorList>
            <person name="Olsen J.L."/>
            <person name="Rouze P."/>
            <person name="Verhelst B."/>
            <person name="Lin Y.-C."/>
            <person name="Bayer T."/>
            <person name="Collen J."/>
            <person name="Dattolo E."/>
            <person name="De Paoli E."/>
            <person name="Dittami S."/>
            <person name="Maumus F."/>
            <person name="Michel G."/>
            <person name="Kersting A."/>
            <person name="Lauritano C."/>
            <person name="Lohaus R."/>
            <person name="Toepel M."/>
            <person name="Tonon T."/>
            <person name="Vanneste K."/>
            <person name="Amirebrahimi M."/>
            <person name="Brakel J."/>
            <person name="Bostroem C."/>
            <person name="Chovatia M."/>
            <person name="Grimwood J."/>
            <person name="Jenkins J.W."/>
            <person name="Jueterbock A."/>
            <person name="Mraz A."/>
            <person name="Stam W.T."/>
            <person name="Tice H."/>
            <person name="Bornberg-Bauer E."/>
            <person name="Green P.J."/>
            <person name="Pearson G.A."/>
            <person name="Procaccini G."/>
            <person name="Duarte C.M."/>
            <person name="Schmutz J."/>
            <person name="Reusch T.B.H."/>
            <person name="Van de Peer Y."/>
        </authorList>
    </citation>
    <scope>NUCLEOTIDE SEQUENCE [LARGE SCALE GENOMIC DNA]</scope>
    <source>
        <strain evidence="5">cv. Finnish</strain>
    </source>
</reference>
<feature type="repeat" description="PPR" evidence="2">
    <location>
        <begin position="381"/>
        <end position="411"/>
    </location>
</feature>
<dbReference type="GO" id="GO:0003723">
    <property type="term" value="F:RNA binding"/>
    <property type="evidence" value="ECO:0000318"/>
    <property type="project" value="GO_Central"/>
</dbReference>
<dbReference type="PANTHER" id="PTHR47926">
    <property type="entry name" value="PENTATRICOPEPTIDE REPEAT-CONTAINING PROTEIN"/>
    <property type="match status" value="1"/>
</dbReference>
<dbReference type="GO" id="GO:0008270">
    <property type="term" value="F:zinc ion binding"/>
    <property type="evidence" value="ECO:0007669"/>
    <property type="project" value="InterPro"/>
</dbReference>
<feature type="repeat" description="PPR" evidence="2">
    <location>
        <begin position="238"/>
        <end position="272"/>
    </location>
</feature>
<dbReference type="InterPro" id="IPR002885">
    <property type="entry name" value="PPR_rpt"/>
</dbReference>
<dbReference type="FunFam" id="1.25.40.10:FF:000090">
    <property type="entry name" value="Pentatricopeptide repeat-containing protein, chloroplastic"/>
    <property type="match status" value="1"/>
</dbReference>
<dbReference type="AlphaFoldDB" id="A0A0K9P743"/>
<name>A0A0K9P743_ZOSMR</name>
<dbReference type="Pfam" id="PF13041">
    <property type="entry name" value="PPR_2"/>
    <property type="match status" value="3"/>
</dbReference>
<keyword evidence="1" id="KW-0677">Repeat</keyword>
<keyword evidence="5" id="KW-1185">Reference proteome</keyword>
<protein>
    <submittedName>
        <fullName evidence="4">Pentatricopeptide repeat protein 91</fullName>
    </submittedName>
</protein>
<organism evidence="4 5">
    <name type="scientific">Zostera marina</name>
    <name type="common">Eelgrass</name>
    <dbReference type="NCBI Taxonomy" id="29655"/>
    <lineage>
        <taxon>Eukaryota</taxon>
        <taxon>Viridiplantae</taxon>
        <taxon>Streptophyta</taxon>
        <taxon>Embryophyta</taxon>
        <taxon>Tracheophyta</taxon>
        <taxon>Spermatophyta</taxon>
        <taxon>Magnoliopsida</taxon>
        <taxon>Liliopsida</taxon>
        <taxon>Zosteraceae</taxon>
        <taxon>Zostera</taxon>
    </lineage>
</organism>
<dbReference type="GO" id="GO:0009451">
    <property type="term" value="P:RNA modification"/>
    <property type="evidence" value="ECO:0000318"/>
    <property type="project" value="GO_Central"/>
</dbReference>
<feature type="repeat" description="PPR" evidence="2">
    <location>
        <begin position="207"/>
        <end position="237"/>
    </location>
</feature>
<feature type="repeat" description="PPR" evidence="2">
    <location>
        <begin position="106"/>
        <end position="140"/>
    </location>
</feature>
<comment type="caution">
    <text evidence="4">The sequence shown here is derived from an EMBL/GenBank/DDBJ whole genome shotgun (WGS) entry which is preliminary data.</text>
</comment>
<dbReference type="PANTHER" id="PTHR47926:SF540">
    <property type="entry name" value="PENTATRICOPEPTIDE REPEAT-CONTAINING PROTEIN"/>
    <property type="match status" value="1"/>
</dbReference>